<organism evidence="4 5">
    <name type="scientific">Eiseniibacteriota bacterium</name>
    <dbReference type="NCBI Taxonomy" id="2212470"/>
    <lineage>
        <taxon>Bacteria</taxon>
        <taxon>Candidatus Eiseniibacteriota</taxon>
    </lineage>
</organism>
<gene>
    <name evidence="4" type="ORF">E6K75_01975</name>
</gene>
<accession>A0A538TBQ8</accession>
<dbReference type="SUPFAM" id="SSF46689">
    <property type="entry name" value="Homeodomain-like"/>
    <property type="match status" value="1"/>
</dbReference>
<dbReference type="GO" id="GO:0006355">
    <property type="term" value="P:regulation of DNA-templated transcription"/>
    <property type="evidence" value="ECO:0007669"/>
    <property type="project" value="InterPro"/>
</dbReference>
<comment type="caution">
    <text evidence="4">The sequence shown here is derived from an EMBL/GenBank/DDBJ whole genome shotgun (WGS) entry which is preliminary data.</text>
</comment>
<dbReference type="GO" id="GO:0005524">
    <property type="term" value="F:ATP binding"/>
    <property type="evidence" value="ECO:0007669"/>
    <property type="project" value="UniProtKB-KW"/>
</dbReference>
<dbReference type="SUPFAM" id="SSF52540">
    <property type="entry name" value="P-loop containing nucleoside triphosphate hydrolases"/>
    <property type="match status" value="1"/>
</dbReference>
<evidence type="ECO:0000256" key="1">
    <source>
        <dbReference type="ARBA" id="ARBA00022741"/>
    </source>
</evidence>
<evidence type="ECO:0000256" key="2">
    <source>
        <dbReference type="ARBA" id="ARBA00022840"/>
    </source>
</evidence>
<reference evidence="4 5" key="1">
    <citation type="journal article" date="2019" name="Nat. Microbiol.">
        <title>Mediterranean grassland soil C-N compound turnover is dependent on rainfall and depth, and is mediated by genomically divergent microorganisms.</title>
        <authorList>
            <person name="Diamond S."/>
            <person name="Andeer P.F."/>
            <person name="Li Z."/>
            <person name="Crits-Christoph A."/>
            <person name="Burstein D."/>
            <person name="Anantharaman K."/>
            <person name="Lane K.R."/>
            <person name="Thomas B.C."/>
            <person name="Pan C."/>
            <person name="Northen T.R."/>
            <person name="Banfield J.F."/>
        </authorList>
    </citation>
    <scope>NUCLEOTIDE SEQUENCE [LARGE SCALE GENOMIC DNA]</scope>
    <source>
        <strain evidence="4">WS_5</strain>
    </source>
</reference>
<dbReference type="Pfam" id="PF02954">
    <property type="entry name" value="HTH_8"/>
    <property type="match status" value="1"/>
</dbReference>
<dbReference type="Gene3D" id="3.40.50.300">
    <property type="entry name" value="P-loop containing nucleotide triphosphate hydrolases"/>
    <property type="match status" value="1"/>
</dbReference>
<keyword evidence="1" id="KW-0547">Nucleotide-binding</keyword>
<evidence type="ECO:0000313" key="5">
    <source>
        <dbReference type="Proteomes" id="UP000320913"/>
    </source>
</evidence>
<name>A0A538TBQ8_UNCEI</name>
<dbReference type="PROSITE" id="PS50045">
    <property type="entry name" value="SIGMA54_INTERACT_4"/>
    <property type="match status" value="2"/>
</dbReference>
<dbReference type="EMBL" id="VBOV01000048">
    <property type="protein sequence ID" value="TMQ61095.1"/>
    <property type="molecule type" value="Genomic_DNA"/>
</dbReference>
<dbReference type="InterPro" id="IPR009057">
    <property type="entry name" value="Homeodomain-like_sf"/>
</dbReference>
<dbReference type="SMART" id="SM00382">
    <property type="entry name" value="AAA"/>
    <property type="match status" value="1"/>
</dbReference>
<dbReference type="InterPro" id="IPR003593">
    <property type="entry name" value="AAA+_ATPase"/>
</dbReference>
<evidence type="ECO:0000313" key="4">
    <source>
        <dbReference type="EMBL" id="TMQ61095.1"/>
    </source>
</evidence>
<dbReference type="FunFam" id="3.40.50.300:FF:000006">
    <property type="entry name" value="DNA-binding transcriptional regulator NtrC"/>
    <property type="match status" value="1"/>
</dbReference>
<feature type="domain" description="Sigma-54 factor interaction" evidence="3">
    <location>
        <begin position="34"/>
        <end position="189"/>
    </location>
</feature>
<sequence length="311" mass="33645">MGWEIASGPEAAERHALEELARDGFGPCAESMGIVGWSGGIRRLGDRIRALARSHATVLILGETGTGKELVARALHALSPRAARPFVPHNFGAIADTLVESELFGHARGSFTGAHQDRVGLFEAAHQGTLFLDEIGDASASVQSRLLRVIQEGELRRVGDSRSRRVDVRILAATHRDLGGEVASGRFRRRDRIAVRGVRADAWTALAGHSWPGNVRELMGVLERACHALDREGWVSRCSLGESFGIAGTSLVRDRAADLKGRTRAYEAALIRSALESHGGNKANAARSLGLTRQGLWKKMRRLKCFGPDSP</sequence>
<dbReference type="PROSITE" id="PS00675">
    <property type="entry name" value="SIGMA54_INTERACT_1"/>
    <property type="match status" value="1"/>
</dbReference>
<dbReference type="Pfam" id="PF00158">
    <property type="entry name" value="Sigma54_activat"/>
    <property type="match status" value="1"/>
</dbReference>
<protein>
    <recommendedName>
        <fullName evidence="3">Sigma-54 factor interaction domain-containing protein</fullName>
    </recommendedName>
</protein>
<dbReference type="InterPro" id="IPR002078">
    <property type="entry name" value="Sigma_54_int"/>
</dbReference>
<dbReference type="InterPro" id="IPR025662">
    <property type="entry name" value="Sigma_54_int_dom_ATP-bd_1"/>
</dbReference>
<dbReference type="GO" id="GO:0043565">
    <property type="term" value="F:sequence-specific DNA binding"/>
    <property type="evidence" value="ECO:0007669"/>
    <property type="project" value="InterPro"/>
</dbReference>
<proteinExistence type="predicted"/>
<feature type="domain" description="Sigma-54 factor interaction" evidence="3">
    <location>
        <begin position="195"/>
        <end position="227"/>
    </location>
</feature>
<dbReference type="InterPro" id="IPR002197">
    <property type="entry name" value="HTH_Fis"/>
</dbReference>
<dbReference type="Gene3D" id="1.10.10.60">
    <property type="entry name" value="Homeodomain-like"/>
    <property type="match status" value="1"/>
</dbReference>
<dbReference type="PRINTS" id="PR01590">
    <property type="entry name" value="HTHFIS"/>
</dbReference>
<dbReference type="InterPro" id="IPR027417">
    <property type="entry name" value="P-loop_NTPase"/>
</dbReference>
<keyword evidence="2" id="KW-0067">ATP-binding</keyword>
<dbReference type="Proteomes" id="UP000320913">
    <property type="component" value="Unassembled WGS sequence"/>
</dbReference>
<dbReference type="PANTHER" id="PTHR32071">
    <property type="entry name" value="TRANSCRIPTIONAL REGULATORY PROTEIN"/>
    <property type="match status" value="1"/>
</dbReference>
<dbReference type="AlphaFoldDB" id="A0A538TBQ8"/>
<evidence type="ECO:0000259" key="3">
    <source>
        <dbReference type="PROSITE" id="PS50045"/>
    </source>
</evidence>
<dbReference type="CDD" id="cd00009">
    <property type="entry name" value="AAA"/>
    <property type="match status" value="1"/>
</dbReference>